<sequence length="226" mass="24512">MPREQSAPPARANVQKRAAERQALELKEASKRAFDGQAAVYDEEVCGSHARRLYPHVVEEVAACSPRRVLDLGCGTGALAELVLEALPGCELAGVDLSSAMLARARERLGDRAQLVEGDSEHLPFPDGFFDVAYCNDSFHHYPDPDRAAFEAWRVLRAGGLLVVGDCWLPGPARAVMNTFLPHGGEGDVHIYSETEMRAVLGTWFDEVSWRKAGSHGCLVTAGKAA</sequence>
<proteinExistence type="predicted"/>
<dbReference type="PANTHER" id="PTHR43591">
    <property type="entry name" value="METHYLTRANSFERASE"/>
    <property type="match status" value="1"/>
</dbReference>
<dbReference type="Proteomes" id="UP000587396">
    <property type="component" value="Unassembled WGS sequence"/>
</dbReference>
<accession>A0A842JHI9</accession>
<keyword evidence="2" id="KW-0808">Transferase</keyword>
<dbReference type="GO" id="GO:0008757">
    <property type="term" value="F:S-adenosylmethionine-dependent methyltransferase activity"/>
    <property type="evidence" value="ECO:0007669"/>
    <property type="project" value="InterPro"/>
</dbReference>
<dbReference type="Gene3D" id="3.40.50.150">
    <property type="entry name" value="Vaccinia Virus protein VP39"/>
    <property type="match status" value="1"/>
</dbReference>
<evidence type="ECO:0000313" key="2">
    <source>
        <dbReference type="EMBL" id="MBC2889328.1"/>
    </source>
</evidence>
<comment type="caution">
    <text evidence="2">The sequence shown here is derived from an EMBL/GenBank/DDBJ whole genome shotgun (WGS) entry which is preliminary data.</text>
</comment>
<dbReference type="Pfam" id="PF08241">
    <property type="entry name" value="Methyltransf_11"/>
    <property type="match status" value="1"/>
</dbReference>
<gene>
    <name evidence="2" type="ORF">H7313_08205</name>
</gene>
<dbReference type="CDD" id="cd02440">
    <property type="entry name" value="AdoMet_MTases"/>
    <property type="match status" value="1"/>
</dbReference>
<dbReference type="EMBL" id="JACMSE010000005">
    <property type="protein sequence ID" value="MBC2889328.1"/>
    <property type="molecule type" value="Genomic_DNA"/>
</dbReference>
<dbReference type="InterPro" id="IPR029063">
    <property type="entry name" value="SAM-dependent_MTases_sf"/>
</dbReference>
<keyword evidence="2" id="KW-0489">Methyltransferase</keyword>
<reference evidence="2 3" key="1">
    <citation type="submission" date="2020-08" db="EMBL/GenBank/DDBJ databases">
        <authorList>
            <person name="Liu C."/>
            <person name="Sun Q."/>
        </authorList>
    </citation>
    <scope>NUCLEOTIDE SEQUENCE [LARGE SCALE GENOMIC DNA]</scope>
    <source>
        <strain evidence="2 3">N22</strain>
    </source>
</reference>
<evidence type="ECO:0000259" key="1">
    <source>
        <dbReference type="Pfam" id="PF08241"/>
    </source>
</evidence>
<dbReference type="AlphaFoldDB" id="A0A842JHI9"/>
<protein>
    <submittedName>
        <fullName evidence="2">Class I SAM-dependent methyltransferase</fullName>
    </submittedName>
</protein>
<dbReference type="PANTHER" id="PTHR43591:SF110">
    <property type="entry name" value="RHODANESE DOMAIN-CONTAINING PROTEIN"/>
    <property type="match status" value="1"/>
</dbReference>
<name>A0A842JHI9_9ACTN</name>
<organism evidence="2 3">
    <name type="scientific">Gordonibacter massiliensis</name>
    <name type="common">ex Traore et al. 2017</name>
    <dbReference type="NCBI Taxonomy" id="1841863"/>
    <lineage>
        <taxon>Bacteria</taxon>
        <taxon>Bacillati</taxon>
        <taxon>Actinomycetota</taxon>
        <taxon>Coriobacteriia</taxon>
        <taxon>Eggerthellales</taxon>
        <taxon>Eggerthellaceae</taxon>
        <taxon>Gordonibacter</taxon>
    </lineage>
</organism>
<evidence type="ECO:0000313" key="3">
    <source>
        <dbReference type="Proteomes" id="UP000587396"/>
    </source>
</evidence>
<dbReference type="SUPFAM" id="SSF53335">
    <property type="entry name" value="S-adenosyl-L-methionine-dependent methyltransferases"/>
    <property type="match status" value="1"/>
</dbReference>
<dbReference type="InterPro" id="IPR013216">
    <property type="entry name" value="Methyltransf_11"/>
</dbReference>
<dbReference type="GO" id="GO:0032259">
    <property type="term" value="P:methylation"/>
    <property type="evidence" value="ECO:0007669"/>
    <property type="project" value="UniProtKB-KW"/>
</dbReference>
<keyword evidence="3" id="KW-1185">Reference proteome</keyword>
<feature type="domain" description="Methyltransferase type 11" evidence="1">
    <location>
        <begin position="70"/>
        <end position="164"/>
    </location>
</feature>